<name>A0A9Q1RCJ3_9SOLA</name>
<dbReference type="InterPro" id="IPR006139">
    <property type="entry name" value="D-isomer_2_OHA_DH_cat_dom"/>
</dbReference>
<dbReference type="GO" id="GO:0016618">
    <property type="term" value="F:hydroxypyruvate reductase [NAD(P)H] activity"/>
    <property type="evidence" value="ECO:0007669"/>
    <property type="project" value="TreeGrafter"/>
</dbReference>
<dbReference type="EMBL" id="JAJAGQ010000009">
    <property type="protein sequence ID" value="KAJ8553341.1"/>
    <property type="molecule type" value="Genomic_DNA"/>
</dbReference>
<evidence type="ECO:0008006" key="9">
    <source>
        <dbReference type="Google" id="ProtNLM"/>
    </source>
</evidence>
<evidence type="ECO:0000259" key="6">
    <source>
        <dbReference type="Pfam" id="PF02826"/>
    </source>
</evidence>
<keyword evidence="8" id="KW-1185">Reference proteome</keyword>
<evidence type="ECO:0000313" key="7">
    <source>
        <dbReference type="EMBL" id="KAJ8553341.1"/>
    </source>
</evidence>
<keyword evidence="3" id="KW-0520">NAD</keyword>
<dbReference type="Proteomes" id="UP001152561">
    <property type="component" value="Unassembled WGS sequence"/>
</dbReference>
<dbReference type="CDD" id="cd12156">
    <property type="entry name" value="HPPR"/>
    <property type="match status" value="1"/>
</dbReference>
<accession>A0A9Q1RCJ3</accession>
<dbReference type="Pfam" id="PF02826">
    <property type="entry name" value="2-Hacid_dh_C"/>
    <property type="match status" value="1"/>
</dbReference>
<keyword evidence="2 4" id="KW-0560">Oxidoreductase</keyword>
<dbReference type="GO" id="GO:0051287">
    <property type="term" value="F:NAD binding"/>
    <property type="evidence" value="ECO:0007669"/>
    <property type="project" value="InterPro"/>
</dbReference>
<dbReference type="GO" id="GO:0005829">
    <property type="term" value="C:cytosol"/>
    <property type="evidence" value="ECO:0007669"/>
    <property type="project" value="TreeGrafter"/>
</dbReference>
<sequence length="313" mass="34419">MESIGVLMACPMSSYLEQELDKRFKLFRFWNFPQKNEFLNQNANSIRAVVGNAFAGADTELIDSLPKLEIISSFSVGLDKIDLNKCKEKGIRVTNTPDVLTEDVADLALGLMLTVLRRICECDRYVRKGLWKSGDFKLTSKFSGKSVGIIGLGRIGLAIAKRAEAFGCPISYHSRSEKPNTNYKYYSSLVELASNCQILVVACALTPETRHIVNREVMEALGPKGILINIGRGPHVDEKELVSALLEGRLGGAGLDVFENEPEVPEQLFGLENVVLLPHVGSGTEETRKAMADLVLGNLEAHFLNKPLLTPVV</sequence>
<proteinExistence type="inferred from homology"/>
<dbReference type="GO" id="GO:0030267">
    <property type="term" value="F:glyoxylate reductase (NADPH) activity"/>
    <property type="evidence" value="ECO:0007669"/>
    <property type="project" value="TreeGrafter"/>
</dbReference>
<comment type="similarity">
    <text evidence="4">Belongs to the D-isomer specific 2-hydroxyacid dehydrogenase family.</text>
</comment>
<organism evidence="7 8">
    <name type="scientific">Anisodus acutangulus</name>
    <dbReference type="NCBI Taxonomy" id="402998"/>
    <lineage>
        <taxon>Eukaryota</taxon>
        <taxon>Viridiplantae</taxon>
        <taxon>Streptophyta</taxon>
        <taxon>Embryophyta</taxon>
        <taxon>Tracheophyta</taxon>
        <taxon>Spermatophyta</taxon>
        <taxon>Magnoliopsida</taxon>
        <taxon>eudicotyledons</taxon>
        <taxon>Gunneridae</taxon>
        <taxon>Pentapetalae</taxon>
        <taxon>asterids</taxon>
        <taxon>lamiids</taxon>
        <taxon>Solanales</taxon>
        <taxon>Solanaceae</taxon>
        <taxon>Solanoideae</taxon>
        <taxon>Hyoscyameae</taxon>
        <taxon>Anisodus</taxon>
    </lineage>
</organism>
<gene>
    <name evidence="7" type="ORF">K7X08_024019</name>
</gene>
<dbReference type="FunFam" id="3.40.50.720:FF:000213">
    <property type="entry name" value="Putative 2-hydroxyacid dehydrogenase"/>
    <property type="match status" value="1"/>
</dbReference>
<evidence type="ECO:0000256" key="3">
    <source>
        <dbReference type="ARBA" id="ARBA00023027"/>
    </source>
</evidence>
<dbReference type="PANTHER" id="PTHR10996:SF178">
    <property type="entry name" value="2-HYDROXYACID DEHYDROGENASE YGL185C-RELATED"/>
    <property type="match status" value="1"/>
</dbReference>
<dbReference type="PANTHER" id="PTHR10996">
    <property type="entry name" value="2-HYDROXYACID DEHYDROGENASE-RELATED"/>
    <property type="match status" value="1"/>
</dbReference>
<dbReference type="OrthoDB" id="298012at2759"/>
<evidence type="ECO:0000256" key="4">
    <source>
        <dbReference type="RuleBase" id="RU003719"/>
    </source>
</evidence>
<dbReference type="SUPFAM" id="SSF51735">
    <property type="entry name" value="NAD(P)-binding Rossmann-fold domains"/>
    <property type="match status" value="1"/>
</dbReference>
<dbReference type="SUPFAM" id="SSF52283">
    <property type="entry name" value="Formate/glycerate dehydrogenase catalytic domain-like"/>
    <property type="match status" value="1"/>
</dbReference>
<dbReference type="Gene3D" id="3.40.50.720">
    <property type="entry name" value="NAD(P)-binding Rossmann-like Domain"/>
    <property type="match status" value="2"/>
</dbReference>
<feature type="domain" description="D-isomer specific 2-hydroxyacid dehydrogenase catalytic" evidence="5">
    <location>
        <begin position="13"/>
        <end position="312"/>
    </location>
</feature>
<reference evidence="8" key="1">
    <citation type="journal article" date="2023" name="Proc. Natl. Acad. Sci. U.S.A.">
        <title>Genomic and structural basis for evolution of tropane alkaloid biosynthesis.</title>
        <authorList>
            <person name="Wanga Y.-J."/>
            <person name="Taina T."/>
            <person name="Yua J.-Y."/>
            <person name="Lia J."/>
            <person name="Xua B."/>
            <person name="Chenc J."/>
            <person name="D'Auriad J.C."/>
            <person name="Huanga J.-P."/>
            <person name="Huanga S.-X."/>
        </authorList>
    </citation>
    <scope>NUCLEOTIDE SEQUENCE [LARGE SCALE GENOMIC DNA]</scope>
    <source>
        <strain evidence="8">cv. KIB-2019</strain>
    </source>
</reference>
<dbReference type="InterPro" id="IPR036291">
    <property type="entry name" value="NAD(P)-bd_dom_sf"/>
</dbReference>
<dbReference type="InterPro" id="IPR006140">
    <property type="entry name" value="D-isomer_DH_NAD-bd"/>
</dbReference>
<dbReference type="Pfam" id="PF00389">
    <property type="entry name" value="2-Hacid_dh"/>
    <property type="match status" value="1"/>
</dbReference>
<dbReference type="PROSITE" id="PS00065">
    <property type="entry name" value="D_2_HYDROXYACID_DH_1"/>
    <property type="match status" value="1"/>
</dbReference>
<comment type="caution">
    <text evidence="7">The sequence shown here is derived from an EMBL/GenBank/DDBJ whole genome shotgun (WGS) entry which is preliminary data.</text>
</comment>
<evidence type="ECO:0000259" key="5">
    <source>
        <dbReference type="Pfam" id="PF00389"/>
    </source>
</evidence>
<feature type="domain" description="D-isomer specific 2-hydroxyacid dehydrogenase NAD-binding" evidence="6">
    <location>
        <begin position="109"/>
        <end position="281"/>
    </location>
</feature>
<evidence type="ECO:0000256" key="2">
    <source>
        <dbReference type="ARBA" id="ARBA00023002"/>
    </source>
</evidence>
<dbReference type="InterPro" id="IPR029752">
    <property type="entry name" value="D-isomer_DH_CS1"/>
</dbReference>
<evidence type="ECO:0000313" key="8">
    <source>
        <dbReference type="Proteomes" id="UP001152561"/>
    </source>
</evidence>
<dbReference type="AlphaFoldDB" id="A0A9Q1RCJ3"/>
<protein>
    <recommendedName>
        <fullName evidence="9">Hydroxyphenylpyruvate reductase</fullName>
    </recommendedName>
</protein>
<keyword evidence="1" id="KW-0521">NADP</keyword>
<dbReference type="InterPro" id="IPR050223">
    <property type="entry name" value="D-isomer_2-hydroxyacid_DH"/>
</dbReference>
<evidence type="ECO:0000256" key="1">
    <source>
        <dbReference type="ARBA" id="ARBA00022857"/>
    </source>
</evidence>